<dbReference type="RefSeq" id="WP_024685259.1">
    <property type="nucleotide sequence ID" value="NZ_CP047265.1"/>
</dbReference>
<evidence type="ECO:0000313" key="2">
    <source>
        <dbReference type="Proteomes" id="UP000464644"/>
    </source>
</evidence>
<accession>A0ABX6HA59</accession>
<protein>
    <submittedName>
        <fullName evidence="1">Uncharacterized protein</fullName>
    </submittedName>
</protein>
<name>A0ABX6HA59_9PSED</name>
<keyword evidence="2" id="KW-1185">Reference proteome</keyword>
<reference evidence="1 2" key="1">
    <citation type="journal article" date="2014" name="Genome Announc.">
        <title>Draft Genome Sequences of a Phylogenetically Diverse Suite of Pseudomonas syringae Strains from Multiple Source Populations.</title>
        <authorList>
            <person name="Baltrus D.A."/>
            <person name="Yourstone S."/>
            <person name="Lind A."/>
            <person name="Guilbaud C."/>
            <person name="Sands D.C."/>
            <person name="Jones C.D."/>
            <person name="Morris C.E."/>
            <person name="Dangl J.L."/>
        </authorList>
    </citation>
    <scope>NUCLEOTIDE SEQUENCE [LARGE SCALE GENOMIC DNA]</scope>
    <source>
        <strain evidence="1 2">CC1524</strain>
    </source>
</reference>
<dbReference type="EMBL" id="CP047265">
    <property type="protein sequence ID" value="QHF02457.1"/>
    <property type="molecule type" value="Genomic_DNA"/>
</dbReference>
<proteinExistence type="predicted"/>
<sequence>MIDFKTAEHIARCGFDEFVSGASDISLEELVISDDNKTYEVTFSYDLQRTPLSVDPTRRKTPLFELATVLGKRREFKTFLVTADTGKLKGFKRYKGQ</sequence>
<gene>
    <name evidence="1" type="ORF">N015_08555</name>
</gene>
<evidence type="ECO:0000313" key="1">
    <source>
        <dbReference type="EMBL" id="QHF02457.1"/>
    </source>
</evidence>
<organism evidence="1 2">
    <name type="scientific">Pseudomonas asturiensis</name>
    <dbReference type="NCBI Taxonomy" id="1190415"/>
    <lineage>
        <taxon>Bacteria</taxon>
        <taxon>Pseudomonadati</taxon>
        <taxon>Pseudomonadota</taxon>
        <taxon>Gammaproteobacteria</taxon>
        <taxon>Pseudomonadales</taxon>
        <taxon>Pseudomonadaceae</taxon>
        <taxon>Pseudomonas</taxon>
    </lineage>
</organism>
<dbReference type="Proteomes" id="UP000464644">
    <property type="component" value="Chromosome"/>
</dbReference>